<dbReference type="SUPFAM" id="SSF56672">
    <property type="entry name" value="DNA/RNA polymerases"/>
    <property type="match status" value="1"/>
</dbReference>
<dbReference type="Gene3D" id="3.10.10.10">
    <property type="entry name" value="HIV Type 1 Reverse Transcriptase, subunit A, domain 1"/>
    <property type="match status" value="1"/>
</dbReference>
<dbReference type="InterPro" id="IPR043128">
    <property type="entry name" value="Rev_trsase/Diguanyl_cyclase"/>
</dbReference>
<dbReference type="PANTHER" id="PTHR37984">
    <property type="entry name" value="PROTEIN CBG26694"/>
    <property type="match status" value="1"/>
</dbReference>
<dbReference type="Pfam" id="PF00078">
    <property type="entry name" value="RVT_1"/>
    <property type="match status" value="1"/>
</dbReference>
<dbReference type="Gene3D" id="1.10.340.70">
    <property type="match status" value="1"/>
</dbReference>
<name>A0A7D9LMJ4_PARCT</name>
<dbReference type="OrthoDB" id="8947436at2759"/>
<dbReference type="InterPro" id="IPR043502">
    <property type="entry name" value="DNA/RNA_pol_sf"/>
</dbReference>
<accession>A0A7D9LMJ4</accession>
<dbReference type="CDD" id="cd01647">
    <property type="entry name" value="RT_LTR"/>
    <property type="match status" value="1"/>
</dbReference>
<dbReference type="InterPro" id="IPR041577">
    <property type="entry name" value="RT_RNaseH_2"/>
</dbReference>
<dbReference type="Pfam" id="PF17919">
    <property type="entry name" value="RT_RNaseH_2"/>
    <property type="match status" value="1"/>
</dbReference>
<dbReference type="AlphaFoldDB" id="A0A7D9LMJ4"/>
<dbReference type="Proteomes" id="UP001152795">
    <property type="component" value="Unassembled WGS sequence"/>
</dbReference>
<dbReference type="InterPro" id="IPR050951">
    <property type="entry name" value="Retrovirus_Pol_polyprotein"/>
</dbReference>
<dbReference type="FunFam" id="3.30.70.270:FF:000026">
    <property type="entry name" value="Transposon Ty3-G Gag-Pol polyprotein"/>
    <property type="match status" value="1"/>
</dbReference>
<comment type="caution">
    <text evidence="1">The sequence shown here is derived from an EMBL/GenBank/DDBJ whole genome shotgun (WGS) entry which is preliminary data.</text>
</comment>
<dbReference type="InterPro" id="IPR000477">
    <property type="entry name" value="RT_dom"/>
</dbReference>
<protein>
    <submittedName>
        <fullName evidence="1">Uncharacterized protein</fullName>
    </submittedName>
</protein>
<dbReference type="Pfam" id="PF17921">
    <property type="entry name" value="Integrase_H2C2"/>
    <property type="match status" value="1"/>
</dbReference>
<evidence type="ECO:0000313" key="2">
    <source>
        <dbReference type="Proteomes" id="UP001152795"/>
    </source>
</evidence>
<dbReference type="Gene3D" id="3.30.70.270">
    <property type="match status" value="2"/>
</dbReference>
<sequence length="442" mass="49526">MRQANQASKRERHVTLTIKEIIGDLNGAKVFSKLDLNQGYNQLELAPESRYITTFGTHLGLMRYKRSKFGISSAAEIFQNVIRETLEGIPGALNISDDILVFGKTQNAHDHSLEAVFQRLKERGLTLNKHKCEYGKDKLEFYGYVFSGDGIAPDPKKIDDIVNLQTPTSASEVRSLLGMTNYCSRFIPDYATKTDPLRKLTHKDQPSEWTSQHDSAVDQLKEALVNAPVTAYFDPTKDTEVSVDASPVGLAAILSQVDRKTVSIYGNPSSKSPARVERWALRLQPYQLTVRYRKGNPADYLSRHPSKQPATVCREQKIAEEYVNYITVTSTPKALTVQEIKEATKADTTLQAVSKAIETGNWQEGPKQSDVDSVAYTAWQKVKEELSVGVTAQIIPRGTRIAVPRKLQERVVNLAHEGHQGVVKTKSLLREKVWFPGIDKNW</sequence>
<reference evidence="1" key="1">
    <citation type="submission" date="2020-04" db="EMBL/GenBank/DDBJ databases">
        <authorList>
            <person name="Alioto T."/>
            <person name="Alioto T."/>
            <person name="Gomez Garrido J."/>
        </authorList>
    </citation>
    <scope>NUCLEOTIDE SEQUENCE</scope>
    <source>
        <strain evidence="1">A484AB</strain>
    </source>
</reference>
<dbReference type="PROSITE" id="PS50878">
    <property type="entry name" value="RT_POL"/>
    <property type="match status" value="1"/>
</dbReference>
<dbReference type="PANTHER" id="PTHR37984:SF11">
    <property type="entry name" value="INTEGRASE CATALYTIC DOMAIN-CONTAINING PROTEIN"/>
    <property type="match status" value="1"/>
</dbReference>
<dbReference type="EMBL" id="CACRXK020019047">
    <property type="protein sequence ID" value="CAB4033208.1"/>
    <property type="molecule type" value="Genomic_DNA"/>
</dbReference>
<keyword evidence="2" id="KW-1185">Reference proteome</keyword>
<gene>
    <name evidence="1" type="ORF">PACLA_8A087243</name>
</gene>
<dbReference type="InterPro" id="IPR041588">
    <property type="entry name" value="Integrase_H2C2"/>
</dbReference>
<organism evidence="1 2">
    <name type="scientific">Paramuricea clavata</name>
    <name type="common">Red gorgonian</name>
    <name type="synonym">Violescent sea-whip</name>
    <dbReference type="NCBI Taxonomy" id="317549"/>
    <lineage>
        <taxon>Eukaryota</taxon>
        <taxon>Metazoa</taxon>
        <taxon>Cnidaria</taxon>
        <taxon>Anthozoa</taxon>
        <taxon>Octocorallia</taxon>
        <taxon>Malacalcyonacea</taxon>
        <taxon>Plexauridae</taxon>
        <taxon>Paramuricea</taxon>
    </lineage>
</organism>
<proteinExistence type="predicted"/>
<evidence type="ECO:0000313" key="1">
    <source>
        <dbReference type="EMBL" id="CAB4033208.1"/>
    </source>
</evidence>